<proteinExistence type="predicted"/>
<evidence type="ECO:0000313" key="2">
    <source>
        <dbReference type="EMBL" id="MPC68535.1"/>
    </source>
</evidence>
<dbReference type="EMBL" id="VSRR010027994">
    <property type="protein sequence ID" value="MPC68535.1"/>
    <property type="molecule type" value="Genomic_DNA"/>
</dbReference>
<accession>A0A5B7HG31</accession>
<sequence>MFALHGWLHSSKTPLPCTSLFCFPWLGATELSCRDGAGDRCDGARSKRRPPLRQSGRKYEALQARHATLGCGSPATLSWRC</sequence>
<feature type="region of interest" description="Disordered" evidence="1">
    <location>
        <begin position="36"/>
        <end position="57"/>
    </location>
</feature>
<gene>
    <name evidence="2" type="ORF">E2C01_062737</name>
</gene>
<comment type="caution">
    <text evidence="2">The sequence shown here is derived from an EMBL/GenBank/DDBJ whole genome shotgun (WGS) entry which is preliminary data.</text>
</comment>
<reference evidence="2 3" key="1">
    <citation type="submission" date="2019-05" db="EMBL/GenBank/DDBJ databases">
        <title>Another draft genome of Portunus trituberculatus and its Hox gene families provides insights of decapod evolution.</title>
        <authorList>
            <person name="Jeong J.-H."/>
            <person name="Song I."/>
            <person name="Kim S."/>
            <person name="Choi T."/>
            <person name="Kim D."/>
            <person name="Ryu S."/>
            <person name="Kim W."/>
        </authorList>
    </citation>
    <scope>NUCLEOTIDE SEQUENCE [LARGE SCALE GENOMIC DNA]</scope>
    <source>
        <tissue evidence="2">Muscle</tissue>
    </source>
</reference>
<protein>
    <submittedName>
        <fullName evidence="2">Uncharacterized protein</fullName>
    </submittedName>
</protein>
<dbReference type="Proteomes" id="UP000324222">
    <property type="component" value="Unassembled WGS sequence"/>
</dbReference>
<name>A0A5B7HG31_PORTR</name>
<dbReference type="AlphaFoldDB" id="A0A5B7HG31"/>
<keyword evidence="3" id="KW-1185">Reference proteome</keyword>
<feature type="compositionally biased region" description="Basic and acidic residues" evidence="1">
    <location>
        <begin position="36"/>
        <end position="45"/>
    </location>
</feature>
<organism evidence="2 3">
    <name type="scientific">Portunus trituberculatus</name>
    <name type="common">Swimming crab</name>
    <name type="synonym">Neptunus trituberculatus</name>
    <dbReference type="NCBI Taxonomy" id="210409"/>
    <lineage>
        <taxon>Eukaryota</taxon>
        <taxon>Metazoa</taxon>
        <taxon>Ecdysozoa</taxon>
        <taxon>Arthropoda</taxon>
        <taxon>Crustacea</taxon>
        <taxon>Multicrustacea</taxon>
        <taxon>Malacostraca</taxon>
        <taxon>Eumalacostraca</taxon>
        <taxon>Eucarida</taxon>
        <taxon>Decapoda</taxon>
        <taxon>Pleocyemata</taxon>
        <taxon>Brachyura</taxon>
        <taxon>Eubrachyura</taxon>
        <taxon>Portunoidea</taxon>
        <taxon>Portunidae</taxon>
        <taxon>Portuninae</taxon>
        <taxon>Portunus</taxon>
    </lineage>
</organism>
<evidence type="ECO:0000313" key="3">
    <source>
        <dbReference type="Proteomes" id="UP000324222"/>
    </source>
</evidence>
<evidence type="ECO:0000256" key="1">
    <source>
        <dbReference type="SAM" id="MobiDB-lite"/>
    </source>
</evidence>